<reference evidence="2 3" key="1">
    <citation type="journal article" date="2019" name="Int. J. Syst. Evol. Microbiol.">
        <title>The Global Catalogue of Microorganisms (GCM) 10K type strain sequencing project: providing services to taxonomists for standard genome sequencing and annotation.</title>
        <authorList>
            <consortium name="The Broad Institute Genomics Platform"/>
            <consortium name="The Broad Institute Genome Sequencing Center for Infectious Disease"/>
            <person name="Wu L."/>
            <person name="Ma J."/>
        </authorList>
    </citation>
    <scope>NUCLEOTIDE SEQUENCE [LARGE SCALE GENOMIC DNA]</scope>
    <source>
        <strain evidence="2 3">CGMCC 1.12121</strain>
    </source>
</reference>
<keyword evidence="1" id="KW-0472">Membrane</keyword>
<feature type="transmembrane region" description="Helical" evidence="1">
    <location>
        <begin position="65"/>
        <end position="85"/>
    </location>
</feature>
<keyword evidence="3" id="KW-1185">Reference proteome</keyword>
<gene>
    <name evidence="2" type="ORF">ACFSBX_10415</name>
</gene>
<dbReference type="AlphaFoldDB" id="A0ABD6CNG6"/>
<evidence type="ECO:0000256" key="1">
    <source>
        <dbReference type="SAM" id="Phobius"/>
    </source>
</evidence>
<name>A0ABD6CNG6_9EURY</name>
<comment type="caution">
    <text evidence="2">The sequence shown here is derived from an EMBL/GenBank/DDBJ whole genome shotgun (WGS) entry which is preliminary data.</text>
</comment>
<feature type="transmembrane region" description="Helical" evidence="1">
    <location>
        <begin position="37"/>
        <end position="59"/>
    </location>
</feature>
<proteinExistence type="predicted"/>
<dbReference type="Proteomes" id="UP001597085">
    <property type="component" value="Unassembled WGS sequence"/>
</dbReference>
<dbReference type="EMBL" id="JBHUDK010000008">
    <property type="protein sequence ID" value="MFD1599367.1"/>
    <property type="molecule type" value="Genomic_DNA"/>
</dbReference>
<accession>A0ABD6CNG6</accession>
<organism evidence="2 3">
    <name type="scientific">Halobellus rarus</name>
    <dbReference type="NCBI Taxonomy" id="1126237"/>
    <lineage>
        <taxon>Archaea</taxon>
        <taxon>Methanobacteriati</taxon>
        <taxon>Methanobacteriota</taxon>
        <taxon>Stenosarchaea group</taxon>
        <taxon>Halobacteria</taxon>
        <taxon>Halobacteriales</taxon>
        <taxon>Haloferacaceae</taxon>
        <taxon>Halobellus</taxon>
    </lineage>
</organism>
<protein>
    <submittedName>
        <fullName evidence="2">Uncharacterized protein</fullName>
    </submittedName>
</protein>
<dbReference type="RefSeq" id="WP_256422768.1">
    <property type="nucleotide sequence ID" value="NZ_JANHDI010000014.1"/>
</dbReference>
<evidence type="ECO:0000313" key="2">
    <source>
        <dbReference type="EMBL" id="MFD1599367.1"/>
    </source>
</evidence>
<evidence type="ECO:0000313" key="3">
    <source>
        <dbReference type="Proteomes" id="UP001597085"/>
    </source>
</evidence>
<sequence>MSTIDLDSEPEWIEDAWSDKEGDLRLRDALTQKHRGVAFTSLVAFAGAAFGLVVAMETFVAGDLAGTGLVILSTVMMAYVAFAALQQLDCRLREDQECRHCRKETARWEADS</sequence>
<keyword evidence="1" id="KW-1133">Transmembrane helix</keyword>
<keyword evidence="1" id="KW-0812">Transmembrane</keyword>